<feature type="signal peptide" evidence="1">
    <location>
        <begin position="1"/>
        <end position="22"/>
    </location>
</feature>
<evidence type="ECO:0000313" key="2">
    <source>
        <dbReference type="EMBL" id="RXZ62096.1"/>
    </source>
</evidence>
<dbReference type="InterPro" id="IPR017853">
    <property type="entry name" value="GH"/>
</dbReference>
<dbReference type="OrthoDB" id="9806701at2"/>
<reference evidence="2 3" key="1">
    <citation type="journal article" date="2019" name="Gut">
        <title>Antibiotics-induced monodominance of a novel gut bacterial order.</title>
        <authorList>
            <person name="Hildebrand F."/>
            <person name="Moitinho-Silva L."/>
            <person name="Blasche S."/>
            <person name="Jahn M.T."/>
            <person name="Gossmann T.I."/>
            <person name="Heuerta-Cepas J."/>
            <person name="Hercog R."/>
            <person name="Luetge M."/>
            <person name="Bahram M."/>
            <person name="Pryszlak A."/>
            <person name="Alves R.J."/>
            <person name="Waszak S.M."/>
            <person name="Zhu A."/>
            <person name="Ye L."/>
            <person name="Costea P.I."/>
            <person name="Aalvink S."/>
            <person name="Belzer C."/>
            <person name="Forslund S.K."/>
            <person name="Sunagawa S."/>
            <person name="Hentschel U."/>
            <person name="Merten C."/>
            <person name="Patil K.R."/>
            <person name="Benes V."/>
            <person name="Bork P."/>
        </authorList>
    </citation>
    <scope>NUCLEOTIDE SEQUENCE [LARGE SCALE GENOMIC DNA]</scope>
    <source>
        <strain evidence="2 3">HDS1380</strain>
    </source>
</reference>
<evidence type="ECO:0000313" key="3">
    <source>
        <dbReference type="Proteomes" id="UP000291269"/>
    </source>
</evidence>
<dbReference type="AlphaFoldDB" id="A0A4V1QVB7"/>
<keyword evidence="3" id="KW-1185">Reference proteome</keyword>
<dbReference type="EMBL" id="SDOZ01000002">
    <property type="protein sequence ID" value="RXZ62096.1"/>
    <property type="molecule type" value="Genomic_DNA"/>
</dbReference>
<evidence type="ECO:0000256" key="1">
    <source>
        <dbReference type="SAM" id="SignalP"/>
    </source>
</evidence>
<gene>
    <name evidence="2" type="ORF">ESZ91_06805</name>
</gene>
<protein>
    <submittedName>
        <fullName evidence="2">Uncharacterized protein</fullName>
    </submittedName>
</protein>
<sequence>MKPFKTCLCLALAAAFVFCAAACDGGNEKENPVTVIEEGYSRLDVKQSNGRKTEGFGTQFDTCIVEKQNGLNDADWKVQIDALEKMQLQSVRIRFYPEMYERGNDNNDPESFDYDSPNVDFDSIEMNYLYKLLDVFEKNGVKVDLSWYGCRTTFQSEDGKINGSWLGGTFGQDGILGWMNAPVLTDHPDEEFAESVAACLNYLINTKKYTCLYEYSLFPEPEGVIHDMAKYKRICEKVTANLQKYGIADKILFSGPADYNNNTETYESKYLSYIDYQKATSSVYAFKNESSDAEMLAFAEAYAAVCDKYGLSWGIAESGTSNFLTAVTNSDSDTYERALFMARFLINMVNGGCTNIKYFVFSDCYYDGNLNELGLFRFKHEDWKAKPVWYSWSLITRYTEFGSDIFPIGSDVEGVCATAFKLPDGSWTYLLANSSKKTQKVAIVNEREDRPETLAQYRMTGSSLPEDGALELIAKTGDVSAKNRAAHVTLAPNSFVVLSDKQ</sequence>
<comment type="caution">
    <text evidence="2">The sequence shown here is derived from an EMBL/GenBank/DDBJ whole genome shotgun (WGS) entry which is preliminary data.</text>
</comment>
<keyword evidence="1" id="KW-0732">Signal</keyword>
<dbReference type="Gene3D" id="3.20.20.80">
    <property type="entry name" value="Glycosidases"/>
    <property type="match status" value="1"/>
</dbReference>
<dbReference type="Proteomes" id="UP000291269">
    <property type="component" value="Unassembled WGS sequence"/>
</dbReference>
<proteinExistence type="predicted"/>
<feature type="chain" id="PRO_5020906293" evidence="1">
    <location>
        <begin position="23"/>
        <end position="502"/>
    </location>
</feature>
<organism evidence="2 3">
    <name type="scientific">Candidatus Borkfalkia ceftriaxoniphila</name>
    <dbReference type="NCBI Taxonomy" id="2508949"/>
    <lineage>
        <taxon>Bacteria</taxon>
        <taxon>Bacillati</taxon>
        <taxon>Bacillota</taxon>
        <taxon>Clostridia</taxon>
        <taxon>Christensenellales</taxon>
        <taxon>Christensenellaceae</taxon>
        <taxon>Candidatus Borkfalkia</taxon>
    </lineage>
</organism>
<dbReference type="SUPFAM" id="SSF51445">
    <property type="entry name" value="(Trans)glycosidases"/>
    <property type="match status" value="1"/>
</dbReference>
<name>A0A4V1QVB7_9FIRM</name>
<accession>A0A4V1QVB7</accession>
<dbReference type="RefSeq" id="WP_129225453.1">
    <property type="nucleotide sequence ID" value="NZ_SDOZ01000002.1"/>
</dbReference>